<name>A0A952FPD9_9PROT</name>
<feature type="region of interest" description="Disordered" evidence="1">
    <location>
        <begin position="110"/>
        <end position="129"/>
    </location>
</feature>
<dbReference type="Proteomes" id="UP000700706">
    <property type="component" value="Unassembled WGS sequence"/>
</dbReference>
<dbReference type="InterPro" id="IPR037401">
    <property type="entry name" value="SnoaL-like"/>
</dbReference>
<dbReference type="SUPFAM" id="SSF54427">
    <property type="entry name" value="NTF2-like"/>
    <property type="match status" value="1"/>
</dbReference>
<evidence type="ECO:0000313" key="3">
    <source>
        <dbReference type="EMBL" id="MBW8728297.1"/>
    </source>
</evidence>
<dbReference type="PANTHER" id="PTHR34957:SF1">
    <property type="entry name" value="NUCLEAR TRANSPORT FACTOR 2 (NTF2) FAMILY PROTEIN"/>
    <property type="match status" value="1"/>
</dbReference>
<proteinExistence type="predicted"/>
<evidence type="ECO:0000259" key="2">
    <source>
        <dbReference type="Pfam" id="PF13474"/>
    </source>
</evidence>
<dbReference type="AlphaFoldDB" id="A0A952FPD9"/>
<organism evidence="3 4">
    <name type="scientific">Inquilinus limosus</name>
    <dbReference type="NCBI Taxonomy" id="171674"/>
    <lineage>
        <taxon>Bacteria</taxon>
        <taxon>Pseudomonadati</taxon>
        <taxon>Pseudomonadota</taxon>
        <taxon>Alphaproteobacteria</taxon>
        <taxon>Rhodospirillales</taxon>
        <taxon>Rhodospirillaceae</taxon>
        <taxon>Inquilinus</taxon>
    </lineage>
</organism>
<evidence type="ECO:0000313" key="4">
    <source>
        <dbReference type="Proteomes" id="UP000700706"/>
    </source>
</evidence>
<dbReference type="Pfam" id="PF13474">
    <property type="entry name" value="SnoaL_3"/>
    <property type="match status" value="1"/>
</dbReference>
<dbReference type="Gene3D" id="3.10.450.50">
    <property type="match status" value="1"/>
</dbReference>
<protein>
    <submittedName>
        <fullName evidence="3">Nuclear transport factor 2 family protein</fullName>
    </submittedName>
</protein>
<reference evidence="3" key="1">
    <citation type="submission" date="2020-06" db="EMBL/GenBank/DDBJ databases">
        <title>Stable isotope informed genome-resolved metagenomics uncovers potential trophic interactions in rhizosphere soil.</title>
        <authorList>
            <person name="Starr E.P."/>
            <person name="Shi S."/>
            <person name="Blazewicz S.J."/>
            <person name="Koch B.J."/>
            <person name="Probst A.J."/>
            <person name="Hungate B.A."/>
            <person name="Pett-Ridge J."/>
            <person name="Firestone M.K."/>
            <person name="Banfield J.F."/>
        </authorList>
    </citation>
    <scope>NUCLEOTIDE SEQUENCE</scope>
    <source>
        <strain evidence="3">YM_69_17</strain>
    </source>
</reference>
<accession>A0A952FPD9</accession>
<feature type="domain" description="SnoaL-like" evidence="2">
    <location>
        <begin position="7"/>
        <end position="111"/>
    </location>
</feature>
<sequence>MADSPLAANQAFYAALARGDAAAMDALWSRRQPVACIHPGWPVLAGREAVMKAWASILREPPRITAETARVLDYGDSAVVLCIEKIGDNRLAATNVFTREPEGWRMVHHQAGPTREAGPAPAKPAGTIH</sequence>
<comment type="caution">
    <text evidence="3">The sequence shown here is derived from an EMBL/GenBank/DDBJ whole genome shotgun (WGS) entry which is preliminary data.</text>
</comment>
<dbReference type="PANTHER" id="PTHR34957">
    <property type="entry name" value="NUCLEAR TRANSPORT FACTOR 2 (NTF2) FAMILY PROTEIN"/>
    <property type="match status" value="1"/>
</dbReference>
<evidence type="ECO:0000256" key="1">
    <source>
        <dbReference type="SAM" id="MobiDB-lite"/>
    </source>
</evidence>
<gene>
    <name evidence="3" type="ORF">JF625_24530</name>
</gene>
<dbReference type="InterPro" id="IPR032710">
    <property type="entry name" value="NTF2-like_dom_sf"/>
</dbReference>
<dbReference type="EMBL" id="JAEKLZ010000388">
    <property type="protein sequence ID" value="MBW8728297.1"/>
    <property type="molecule type" value="Genomic_DNA"/>
</dbReference>